<gene>
    <name evidence="1" type="ORF">MM415B03043_0013</name>
</gene>
<accession>A0A6M3L081</accession>
<dbReference type="EMBL" id="MT142685">
    <property type="protein sequence ID" value="QJA87161.1"/>
    <property type="molecule type" value="Genomic_DNA"/>
</dbReference>
<evidence type="ECO:0000313" key="1">
    <source>
        <dbReference type="EMBL" id="QJA87161.1"/>
    </source>
</evidence>
<organism evidence="1">
    <name type="scientific">viral metagenome</name>
    <dbReference type="NCBI Taxonomy" id="1070528"/>
    <lineage>
        <taxon>unclassified sequences</taxon>
        <taxon>metagenomes</taxon>
        <taxon>organismal metagenomes</taxon>
    </lineage>
</organism>
<protein>
    <submittedName>
        <fullName evidence="1">Uncharacterized protein</fullName>
    </submittedName>
</protein>
<name>A0A6M3L081_9ZZZZ</name>
<reference evidence="1" key="1">
    <citation type="submission" date="2020-03" db="EMBL/GenBank/DDBJ databases">
        <title>The deep terrestrial virosphere.</title>
        <authorList>
            <person name="Holmfeldt K."/>
            <person name="Nilsson E."/>
            <person name="Simone D."/>
            <person name="Lopez-Fernandez M."/>
            <person name="Wu X."/>
            <person name="de Brujin I."/>
            <person name="Lundin D."/>
            <person name="Andersson A."/>
            <person name="Bertilsson S."/>
            <person name="Dopson M."/>
        </authorList>
    </citation>
    <scope>NUCLEOTIDE SEQUENCE</scope>
    <source>
        <strain evidence="1">MM415B03043</strain>
    </source>
</reference>
<sequence>MAEEKGCDFCPGRFLRYTVKLDFQLPTKYCSKCGKQLVIQKQPNVTQYNTETGKPYRVEATLICPDWRPPKRDWIHPKTKVKSEHDSRDFRGVYEGDEMKWVS</sequence>
<proteinExistence type="predicted"/>
<dbReference type="AlphaFoldDB" id="A0A6M3L081"/>